<gene>
    <name evidence="2" type="ORF">CSA56_02220</name>
</gene>
<name>A0A2G6KJR6_9BACT</name>
<proteinExistence type="predicted"/>
<feature type="domain" description="4Fe-4S ferredoxin-type" evidence="1">
    <location>
        <begin position="48"/>
        <end position="77"/>
    </location>
</feature>
<evidence type="ECO:0000259" key="1">
    <source>
        <dbReference type="PROSITE" id="PS51379"/>
    </source>
</evidence>
<organism evidence="2 3">
    <name type="scientific">candidate division KSB3 bacterium</name>
    <dbReference type="NCBI Taxonomy" id="2044937"/>
    <lineage>
        <taxon>Bacteria</taxon>
        <taxon>candidate division KSB3</taxon>
    </lineage>
</organism>
<dbReference type="Pfam" id="PF13534">
    <property type="entry name" value="Fer4_17"/>
    <property type="match status" value="1"/>
</dbReference>
<evidence type="ECO:0000313" key="2">
    <source>
        <dbReference type="EMBL" id="PIE35885.1"/>
    </source>
</evidence>
<dbReference type="PROSITE" id="PS51379">
    <property type="entry name" value="4FE4S_FER_2"/>
    <property type="match status" value="1"/>
</dbReference>
<dbReference type="SUPFAM" id="SSF46548">
    <property type="entry name" value="alpha-helical ferredoxin"/>
    <property type="match status" value="1"/>
</dbReference>
<dbReference type="InterPro" id="IPR017896">
    <property type="entry name" value="4Fe4S_Fe-S-bd"/>
</dbReference>
<evidence type="ECO:0000313" key="3">
    <source>
        <dbReference type="Proteomes" id="UP000230821"/>
    </source>
</evidence>
<comment type="caution">
    <text evidence="2">The sequence shown here is derived from an EMBL/GenBank/DDBJ whole genome shotgun (WGS) entry which is preliminary data.</text>
</comment>
<dbReference type="Proteomes" id="UP000230821">
    <property type="component" value="Unassembled WGS sequence"/>
</dbReference>
<dbReference type="AlphaFoldDB" id="A0A2G6KJR6"/>
<sequence>MFSTHPPGPDIRTVIQAPYRVSKVSVEDPNHLLLKDGKNVANRLKGPWGTSIAEIGRCTECGQCEAACTQHVPVLKP</sequence>
<reference evidence="2 3" key="1">
    <citation type="submission" date="2017-10" db="EMBL/GenBank/DDBJ databases">
        <title>Novel microbial diversity and functional potential in the marine mammal oral microbiome.</title>
        <authorList>
            <person name="Dudek N.K."/>
            <person name="Sun C.L."/>
            <person name="Burstein D."/>
            <person name="Kantor R.S."/>
            <person name="Aliaga Goltsman D.S."/>
            <person name="Bik E.M."/>
            <person name="Thomas B.C."/>
            <person name="Banfield J.F."/>
            <person name="Relman D.A."/>
        </authorList>
    </citation>
    <scope>NUCLEOTIDE SEQUENCE [LARGE SCALE GENOMIC DNA]</scope>
    <source>
        <strain evidence="2">DOLJORAL78_47_16</strain>
    </source>
</reference>
<accession>A0A2G6KJR6</accession>
<dbReference type="EMBL" id="PDSK01000030">
    <property type="protein sequence ID" value="PIE35885.1"/>
    <property type="molecule type" value="Genomic_DNA"/>
</dbReference>
<protein>
    <recommendedName>
        <fullName evidence="1">4Fe-4S ferredoxin-type domain-containing protein</fullName>
    </recommendedName>
</protein>